<dbReference type="PANTHER" id="PTHR45947:SF3">
    <property type="entry name" value="SULFOQUINOVOSYL TRANSFERASE SQD2"/>
    <property type="match status" value="1"/>
</dbReference>
<protein>
    <submittedName>
        <fullName evidence="2">Glycosyl transferase, group 1</fullName>
    </submittedName>
</protein>
<dbReference type="InterPro" id="IPR001296">
    <property type="entry name" value="Glyco_trans_1"/>
</dbReference>
<gene>
    <name evidence="2" type="ordered locus">Sputcn32_2536</name>
</gene>
<dbReference type="InterPro" id="IPR050194">
    <property type="entry name" value="Glycosyltransferase_grp1"/>
</dbReference>
<keyword evidence="2" id="KW-0808">Transferase</keyword>
<dbReference type="CAZy" id="GT4">
    <property type="family name" value="Glycosyltransferase Family 4"/>
</dbReference>
<proteinExistence type="predicted"/>
<accession>A4Y8H4</accession>
<reference evidence="2" key="1">
    <citation type="submission" date="2007-04" db="EMBL/GenBank/DDBJ databases">
        <title>Complete sequence of Shewanella putrefaciens CN-32.</title>
        <authorList>
            <consortium name="US DOE Joint Genome Institute"/>
            <person name="Copeland A."/>
            <person name="Lucas S."/>
            <person name="Lapidus A."/>
            <person name="Barry K."/>
            <person name="Detter J.C."/>
            <person name="Glavina del Rio T."/>
            <person name="Hammon N."/>
            <person name="Israni S."/>
            <person name="Dalin E."/>
            <person name="Tice H."/>
            <person name="Pitluck S."/>
            <person name="Chain P."/>
            <person name="Malfatti S."/>
            <person name="Shin M."/>
            <person name="Vergez L."/>
            <person name="Schmutz J."/>
            <person name="Larimer F."/>
            <person name="Land M."/>
            <person name="Hauser L."/>
            <person name="Kyrpides N."/>
            <person name="Mikhailova N."/>
            <person name="Romine M.F."/>
            <person name="Fredrickson J."/>
            <person name="Tiedje J."/>
            <person name="Richardson P."/>
        </authorList>
    </citation>
    <scope>NUCLEOTIDE SEQUENCE [LARGE SCALE GENOMIC DNA]</scope>
    <source>
        <strain evidence="2">CN-32</strain>
    </source>
</reference>
<name>A4Y8H4_SHEPC</name>
<dbReference type="HOGENOM" id="CLU_762674_0_0_6"/>
<evidence type="ECO:0000259" key="1">
    <source>
        <dbReference type="Pfam" id="PF00534"/>
    </source>
</evidence>
<dbReference type="SUPFAM" id="SSF53756">
    <property type="entry name" value="UDP-Glycosyltransferase/glycogen phosphorylase"/>
    <property type="match status" value="1"/>
</dbReference>
<dbReference type="Gene3D" id="3.40.50.2000">
    <property type="entry name" value="Glycogen Phosphorylase B"/>
    <property type="match status" value="2"/>
</dbReference>
<dbReference type="KEGG" id="spc:Sputcn32_2536"/>
<organism evidence="2">
    <name type="scientific">Shewanella putrefaciens (strain CN-32 / ATCC BAA-453)</name>
    <dbReference type="NCBI Taxonomy" id="319224"/>
    <lineage>
        <taxon>Bacteria</taxon>
        <taxon>Pseudomonadati</taxon>
        <taxon>Pseudomonadota</taxon>
        <taxon>Gammaproteobacteria</taxon>
        <taxon>Alteromonadales</taxon>
        <taxon>Shewanellaceae</taxon>
        <taxon>Shewanella</taxon>
    </lineage>
</organism>
<dbReference type="PANTHER" id="PTHR45947">
    <property type="entry name" value="SULFOQUINOVOSYL TRANSFERASE SQD2"/>
    <property type="match status" value="1"/>
</dbReference>
<dbReference type="eggNOG" id="COG0438">
    <property type="taxonomic scope" value="Bacteria"/>
</dbReference>
<feature type="domain" description="Glycosyl transferase family 1" evidence="1">
    <location>
        <begin position="175"/>
        <end position="336"/>
    </location>
</feature>
<dbReference type="CDD" id="cd03801">
    <property type="entry name" value="GT4_PimA-like"/>
    <property type="match status" value="1"/>
</dbReference>
<dbReference type="AlphaFoldDB" id="A4Y8H4"/>
<dbReference type="GO" id="GO:0016757">
    <property type="term" value="F:glycosyltransferase activity"/>
    <property type="evidence" value="ECO:0007669"/>
    <property type="project" value="InterPro"/>
</dbReference>
<dbReference type="EMBL" id="CP000681">
    <property type="protein sequence ID" value="ABP76257.1"/>
    <property type="molecule type" value="Genomic_DNA"/>
</dbReference>
<sequence>MITRYMSSYHDYKGYILSNRNVEFDEKIFPNICSVTINKTGKFKEGSVNSSSYSAYEILKIVRKLADENDKVIFNFYHFHPKHFVLSYLFKILFKNVFTYIKLDIRNEIAKDLFKNSKFYKKKIRNYLIKKVDFLSCETNIALGYLKNYECFKDNLSLISNGYFSDDNIISSYSQNFISNKEKIIFTAGRLESYEKNIYLLIDSFIVSHLWKDGWKLILAGSYDDNLDKYINDKLLSDLSGFSTSIKLTGHLNREQLFSYMSRSRIFSLCSRWEGFALVLPEAAANGCIIAATDVGGVRDITNDGEFGFVADEQTIPSFTNTLRLAASSTLELNKNQMDYAVLKFDWRNITDKLAYIINEKIK</sequence>
<evidence type="ECO:0000313" key="2">
    <source>
        <dbReference type="EMBL" id="ABP76257.1"/>
    </source>
</evidence>
<dbReference type="STRING" id="319224.Sputcn32_2536"/>
<dbReference type="Pfam" id="PF00534">
    <property type="entry name" value="Glycos_transf_1"/>
    <property type="match status" value="1"/>
</dbReference>